<keyword evidence="1" id="KW-0732">Signal</keyword>
<keyword evidence="3" id="KW-1185">Reference proteome</keyword>
<reference evidence="2 3" key="1">
    <citation type="submission" date="2021-01" db="EMBL/GenBank/DDBJ databases">
        <title>Cercospora kikuchii MAFF 305040 whole genome shotgun sequence.</title>
        <authorList>
            <person name="Kashiwa T."/>
            <person name="Suzuki T."/>
        </authorList>
    </citation>
    <scope>NUCLEOTIDE SEQUENCE [LARGE SCALE GENOMIC DNA]</scope>
    <source>
        <strain evidence="2 3">MAFF 305040</strain>
    </source>
</reference>
<evidence type="ECO:0000256" key="1">
    <source>
        <dbReference type="SAM" id="SignalP"/>
    </source>
</evidence>
<name>A0A9P3D0D3_9PEZI</name>
<evidence type="ECO:0000313" key="3">
    <source>
        <dbReference type="Proteomes" id="UP000825890"/>
    </source>
</evidence>
<dbReference type="RefSeq" id="XP_044662905.1">
    <property type="nucleotide sequence ID" value="XM_044806970.1"/>
</dbReference>
<sequence length="93" mass="9389">MKCSFAVIITALAAFAAAAPVQDFYVIGKDGQIYARDALPQGRFGGAIKAAKTVIGGLGDKVLDLGKTTPIKGAISGAQGIKVPNPGALDFSP</sequence>
<feature type="signal peptide" evidence="1">
    <location>
        <begin position="1"/>
        <end position="18"/>
    </location>
</feature>
<feature type="chain" id="PRO_5040479854" evidence="1">
    <location>
        <begin position="19"/>
        <end position="93"/>
    </location>
</feature>
<dbReference type="AlphaFoldDB" id="A0A9P3D0D3"/>
<evidence type="ECO:0000313" key="2">
    <source>
        <dbReference type="EMBL" id="GIZ48418.1"/>
    </source>
</evidence>
<protein>
    <submittedName>
        <fullName evidence="2">Uncharacterized protein</fullName>
    </submittedName>
</protein>
<dbReference type="GeneID" id="68297054"/>
<dbReference type="Proteomes" id="UP000825890">
    <property type="component" value="Unassembled WGS sequence"/>
</dbReference>
<dbReference type="EMBL" id="BOLY01000008">
    <property type="protein sequence ID" value="GIZ48418.1"/>
    <property type="molecule type" value="Genomic_DNA"/>
</dbReference>
<comment type="caution">
    <text evidence="2">The sequence shown here is derived from an EMBL/GenBank/DDBJ whole genome shotgun (WGS) entry which is preliminary data.</text>
</comment>
<organism evidence="2 3">
    <name type="scientific">Cercospora kikuchii</name>
    <dbReference type="NCBI Taxonomy" id="84275"/>
    <lineage>
        <taxon>Eukaryota</taxon>
        <taxon>Fungi</taxon>
        <taxon>Dikarya</taxon>
        <taxon>Ascomycota</taxon>
        <taxon>Pezizomycotina</taxon>
        <taxon>Dothideomycetes</taxon>
        <taxon>Dothideomycetidae</taxon>
        <taxon>Mycosphaerellales</taxon>
        <taxon>Mycosphaerellaceae</taxon>
        <taxon>Cercospora</taxon>
    </lineage>
</organism>
<proteinExistence type="predicted"/>
<gene>
    <name evidence="2" type="ORF">CKM354_001147900</name>
</gene>
<accession>A0A9P3D0D3</accession>